<dbReference type="Gene3D" id="1.10.10.2840">
    <property type="entry name" value="PucR C-terminal helix-turn-helix domain"/>
    <property type="match status" value="1"/>
</dbReference>
<feature type="compositionally biased region" description="Low complexity" evidence="2">
    <location>
        <begin position="225"/>
        <end position="275"/>
    </location>
</feature>
<dbReference type="InterPro" id="IPR042070">
    <property type="entry name" value="PucR_C-HTH_sf"/>
</dbReference>
<evidence type="ECO:0000313" key="6">
    <source>
        <dbReference type="Proteomes" id="UP001501705"/>
    </source>
</evidence>
<dbReference type="InterPro" id="IPR041522">
    <property type="entry name" value="CdaR_GGDEF"/>
</dbReference>
<protein>
    <recommendedName>
        <fullName evidence="7">PucR family transcriptional regulator</fullName>
    </recommendedName>
</protein>
<dbReference type="RefSeq" id="WP_344235163.1">
    <property type="nucleotide sequence ID" value="NZ_BAAAPH010000012.1"/>
</dbReference>
<dbReference type="EMBL" id="BAAAPH010000012">
    <property type="protein sequence ID" value="GAA1580036.1"/>
    <property type="molecule type" value="Genomic_DNA"/>
</dbReference>
<dbReference type="Proteomes" id="UP001501705">
    <property type="component" value="Unassembled WGS sequence"/>
</dbReference>
<feature type="compositionally biased region" description="Gly residues" evidence="2">
    <location>
        <begin position="281"/>
        <end position="299"/>
    </location>
</feature>
<comment type="similarity">
    <text evidence="1">Belongs to the CdaR family.</text>
</comment>
<dbReference type="Pfam" id="PF13556">
    <property type="entry name" value="HTH_30"/>
    <property type="match status" value="1"/>
</dbReference>
<feature type="compositionally biased region" description="Low complexity" evidence="2">
    <location>
        <begin position="198"/>
        <end position="213"/>
    </location>
</feature>
<evidence type="ECO:0000313" key="5">
    <source>
        <dbReference type="EMBL" id="GAA1580036.1"/>
    </source>
</evidence>
<evidence type="ECO:0000256" key="1">
    <source>
        <dbReference type="ARBA" id="ARBA00006754"/>
    </source>
</evidence>
<evidence type="ECO:0000259" key="3">
    <source>
        <dbReference type="Pfam" id="PF13556"/>
    </source>
</evidence>
<feature type="region of interest" description="Disordered" evidence="2">
    <location>
        <begin position="196"/>
        <end position="299"/>
    </location>
</feature>
<feature type="domain" description="PucR C-terminal helix-turn-helix" evidence="3">
    <location>
        <begin position="426"/>
        <end position="483"/>
    </location>
</feature>
<proteinExistence type="inferred from homology"/>
<reference evidence="6" key="1">
    <citation type="journal article" date="2019" name="Int. J. Syst. Evol. Microbiol.">
        <title>The Global Catalogue of Microorganisms (GCM) 10K type strain sequencing project: providing services to taxonomists for standard genome sequencing and annotation.</title>
        <authorList>
            <consortium name="The Broad Institute Genomics Platform"/>
            <consortium name="The Broad Institute Genome Sequencing Center for Infectious Disease"/>
            <person name="Wu L."/>
            <person name="Ma J."/>
        </authorList>
    </citation>
    <scope>NUCLEOTIDE SEQUENCE [LARGE SCALE GENOMIC DNA]</scope>
    <source>
        <strain evidence="6">JCM 15572</strain>
    </source>
</reference>
<keyword evidence="6" id="KW-1185">Reference proteome</keyword>
<evidence type="ECO:0000259" key="4">
    <source>
        <dbReference type="Pfam" id="PF17853"/>
    </source>
</evidence>
<dbReference type="InterPro" id="IPR051448">
    <property type="entry name" value="CdaR-like_regulators"/>
</dbReference>
<feature type="domain" description="CdaR GGDEF-like" evidence="4">
    <location>
        <begin position="301"/>
        <end position="379"/>
    </location>
</feature>
<comment type="caution">
    <text evidence="5">The sequence shown here is derived from an EMBL/GenBank/DDBJ whole genome shotgun (WGS) entry which is preliminary data.</text>
</comment>
<evidence type="ECO:0008006" key="7">
    <source>
        <dbReference type="Google" id="ProtNLM"/>
    </source>
</evidence>
<gene>
    <name evidence="5" type="ORF">GCM10009804_40820</name>
</gene>
<dbReference type="PANTHER" id="PTHR33744:SF7">
    <property type="entry name" value="PUCR FAMILY TRANSCRIPTIONAL REGULATOR"/>
    <property type="match status" value="1"/>
</dbReference>
<dbReference type="Pfam" id="PF17853">
    <property type="entry name" value="GGDEF_2"/>
    <property type="match status" value="1"/>
</dbReference>
<organism evidence="5 6">
    <name type="scientific">Kribbella hippodromi</name>
    <dbReference type="NCBI Taxonomy" id="434347"/>
    <lineage>
        <taxon>Bacteria</taxon>
        <taxon>Bacillati</taxon>
        <taxon>Actinomycetota</taxon>
        <taxon>Actinomycetes</taxon>
        <taxon>Propionibacteriales</taxon>
        <taxon>Kribbellaceae</taxon>
        <taxon>Kribbella</taxon>
    </lineage>
</organism>
<dbReference type="InterPro" id="IPR025736">
    <property type="entry name" value="PucR_C-HTH_dom"/>
</dbReference>
<dbReference type="PANTHER" id="PTHR33744">
    <property type="entry name" value="CARBOHYDRATE DIACID REGULATOR"/>
    <property type="match status" value="1"/>
</dbReference>
<evidence type="ECO:0000256" key="2">
    <source>
        <dbReference type="SAM" id="MobiDB-lite"/>
    </source>
</evidence>
<name>A0ABP4PJL8_9ACTN</name>
<accession>A0ABP4PJL8</accession>
<sequence length="497" mass="50503">MVAEGHRARADRLQGATGALATAAMAAMDAKLPWFGKLSAQDRSWIGLVAQSGISAFVEWFRDPGAHSSMPTRIFGSAPREFTRVISLHQTVDLVRTTIETIENTIGTLLPPADVPIVHEAIQRYAREVAFAAATVYAQAAEMRGAWDARLEALLVDSVIRGETDESVRSRASALGWTAAVGTTGSAEVAVVVGRAQTPGTGPGTPSTASTPSELHSADSPPVPAGANTPIPATTAPAPRAPGTAGAPRTSGNAGTARTSGSAGTARTSGSAGTADVPGGASAGGMGEPGGRAGGDGGLGSARVADTVRHAAREAGADALCAVQGDRLVVVLGGTSKPVEIVQKLAHLFGPGPIVVGPVVKDLTAAVTSARAAIAGLRAAPAWPDAPRPVQADELLPERSLSGDGHARRQLATEVYAPLTAGDGVLLGTVSACLDSGGSIEATARAMFIHANTVRYRLKRVTDLTGYNPLNPRDSFTLRVALTLGRLLNPEPGSPGL</sequence>